<name>A0A6B9Q4B5_9FLAV</name>
<accession>A0A6B9Q4B5</accession>
<keyword evidence="1" id="KW-0812">Transmembrane</keyword>
<evidence type="ECO:0000313" key="2">
    <source>
        <dbReference type="EMBL" id="QHD64739.1"/>
    </source>
</evidence>
<evidence type="ECO:0000256" key="1">
    <source>
        <dbReference type="SAM" id="Phobius"/>
    </source>
</evidence>
<feature type="transmembrane region" description="Helical" evidence="1">
    <location>
        <begin position="346"/>
        <end position="371"/>
    </location>
</feature>
<protein>
    <submittedName>
        <fullName evidence="2">ORF2</fullName>
    </submittedName>
</protein>
<organism evidence="2">
    <name type="scientific">Plasmopara viticola lesion associated flavi-like virus 1</name>
    <dbReference type="NCBI Taxonomy" id="2692085"/>
    <lineage>
        <taxon>Viruses</taxon>
        <taxon>Riboviria</taxon>
        <taxon>Orthornavirae</taxon>
        <taxon>Kitrinoviricota</taxon>
        <taxon>Flasuviricetes</taxon>
        <taxon>Amarillovirales</taxon>
        <taxon>Flaviviridae</taxon>
    </lineage>
</organism>
<reference evidence="2" key="1">
    <citation type="journal article" date="2020" name="Virus Evol.">
        <title>Analysis of the virome associated to grapevine downy mildew lesions reveals new mycovirus lineages.</title>
        <authorList>
            <person name="Chiapello M."/>
            <person name="Rodriguez-Romero J."/>
            <person name="Ayllon M.A."/>
            <person name="Turina M."/>
        </authorList>
    </citation>
    <scope>NUCLEOTIDE SEQUENCE</scope>
    <source>
        <strain evidence="2">DMS9-DN9321</strain>
    </source>
</reference>
<proteinExistence type="predicted"/>
<keyword evidence="1" id="KW-0472">Membrane</keyword>
<dbReference type="EMBL" id="MN551109">
    <property type="protein sequence ID" value="QHD64739.1"/>
    <property type="molecule type" value="Genomic_RNA"/>
</dbReference>
<sequence>MGCSWLCIAMLLHAVLGQQLPFIPSNKYMNYVPLSWLEIEWTIQPVYSGSVRYKMITNLDCFAAVHTNIILSTDCKNFLPRKCEHNHLQYLNGTLFNGYEGMCFSTETIEPDQSVEEDIHPVNSDWMDIHVLYPFNIRPKDPSLEYEVFGPTIYYGVRHGATLSFSEATYRLMFQQKASTGNVVFDPALARRKGNSICISYLNNHRQGLYVPIKTQGTRDMLHQWAFMASVPFEMFRRMVYEHNDLDFAPDCIRQWNSTHCNTYGARPNSVYRNARERLMRSDLVERCLPIHTDAKGLVKTVFDACFEWMEEEMEGMFLFIVNKIIKLLNWVIKRTRIVDMLCLDLILLGFNLNVYIVTILDIILLVIFGLEK</sequence>
<keyword evidence="1" id="KW-1133">Transmembrane helix</keyword>